<evidence type="ECO:0000256" key="2">
    <source>
        <dbReference type="ARBA" id="ARBA00004613"/>
    </source>
</evidence>
<evidence type="ECO:0000256" key="5">
    <source>
        <dbReference type="ARBA" id="ARBA00022622"/>
    </source>
</evidence>
<comment type="subcellular location">
    <subcellularLocation>
        <location evidence="1">Membrane</location>
        <topology evidence="1">Lipid-anchor</topology>
        <topology evidence="1">GPI-anchor</topology>
    </subcellularLocation>
    <subcellularLocation>
        <location evidence="2">Secreted</location>
    </subcellularLocation>
</comment>
<dbReference type="GeneID" id="4388959"/>
<accession>Q2H9K0</accession>
<keyword evidence="5" id="KW-0472">Membrane</keyword>
<protein>
    <recommendedName>
        <fullName evidence="10">CFEM domain-containing protein</fullName>
    </recommendedName>
</protein>
<keyword evidence="9" id="KW-0479">Metal-binding</keyword>
<dbReference type="SMART" id="SM00747">
    <property type="entry name" value="CFEM"/>
    <property type="match status" value="1"/>
</dbReference>
<gene>
    <name evidence="11" type="ORF">CHGG_03104</name>
</gene>
<comment type="caution">
    <text evidence="9">Lacks conserved residue(s) required for the propagation of feature annotation.</text>
</comment>
<dbReference type="RefSeq" id="XP_001229620.1">
    <property type="nucleotide sequence ID" value="XM_001229619.1"/>
</dbReference>
<dbReference type="GO" id="GO:0046872">
    <property type="term" value="F:metal ion binding"/>
    <property type="evidence" value="ECO:0007669"/>
    <property type="project" value="UniProtKB-UniRule"/>
</dbReference>
<evidence type="ECO:0000256" key="3">
    <source>
        <dbReference type="ARBA" id="ARBA00010031"/>
    </source>
</evidence>
<evidence type="ECO:0000313" key="12">
    <source>
        <dbReference type="Proteomes" id="UP000001056"/>
    </source>
</evidence>
<dbReference type="EMBL" id="CH408030">
    <property type="protein sequence ID" value="EAQ91169.1"/>
    <property type="molecule type" value="Genomic_DNA"/>
</dbReference>
<dbReference type="Pfam" id="PF05730">
    <property type="entry name" value="CFEM"/>
    <property type="match status" value="1"/>
</dbReference>
<evidence type="ECO:0000256" key="8">
    <source>
        <dbReference type="ARBA" id="ARBA00023288"/>
    </source>
</evidence>
<comment type="similarity">
    <text evidence="3">Belongs to the RBT5 family.</text>
</comment>
<proteinExistence type="inferred from homology"/>
<keyword evidence="9" id="KW-0349">Heme</keyword>
<dbReference type="InterPro" id="IPR008427">
    <property type="entry name" value="Extracellular_membr_CFEM_dom"/>
</dbReference>
<feature type="binding site" description="axial binding residue" evidence="9">
    <location>
        <position position="209"/>
    </location>
    <ligand>
        <name>heme</name>
        <dbReference type="ChEBI" id="CHEBI:30413"/>
    </ligand>
    <ligandPart>
        <name>Fe</name>
        <dbReference type="ChEBI" id="CHEBI:18248"/>
    </ligandPart>
</feature>
<evidence type="ECO:0000259" key="10">
    <source>
        <dbReference type="PROSITE" id="PS52012"/>
    </source>
</evidence>
<dbReference type="HOGENOM" id="CLU_1081828_0_0_1"/>
<evidence type="ECO:0000256" key="9">
    <source>
        <dbReference type="PROSITE-ProRule" id="PRU01356"/>
    </source>
</evidence>
<dbReference type="PROSITE" id="PS52012">
    <property type="entry name" value="CFEM"/>
    <property type="match status" value="1"/>
</dbReference>
<keyword evidence="7" id="KW-1015">Disulfide bond</keyword>
<sequence length="257" mass="27685">MHHYDGNLLTAEDDNKFIAVFEISQKQQIFTAGFSPPVPDLAPTSIKLSFHDHDSLAGEHPFSDYIGPDRFEIAFEDSYLKIEGALDSPVSEKTTTCANTIRSIRAQSSASAKPQLRPSPPVCAPNQEPPTLSSFSFIEAKLQLAFTASGIDMHVLPSNCGGSPTKTLLVAAMAGLVAAQDVSKIPACAINCIMDTNPLSGCQSYPVLDFPCLCLTGEEYNTAIATCIVNACTDFNDVLAMIQWKTDTCALYGVKWP</sequence>
<keyword evidence="4" id="KW-0964">Secreted</keyword>
<dbReference type="GO" id="GO:0098552">
    <property type="term" value="C:side of membrane"/>
    <property type="evidence" value="ECO:0007669"/>
    <property type="project" value="UniProtKB-KW"/>
</dbReference>
<keyword evidence="9" id="KW-0408">Iron</keyword>
<keyword evidence="12" id="KW-1185">Reference proteome</keyword>
<keyword evidence="5" id="KW-0336">GPI-anchor</keyword>
<reference evidence="12" key="1">
    <citation type="journal article" date="2015" name="Genome Announc.">
        <title>Draft genome sequence of the cellulolytic fungus Chaetomium globosum.</title>
        <authorList>
            <person name="Cuomo C.A."/>
            <person name="Untereiner W.A."/>
            <person name="Ma L.-J."/>
            <person name="Grabherr M."/>
            <person name="Birren B.W."/>
        </authorList>
    </citation>
    <scope>NUCLEOTIDE SEQUENCE [LARGE SCALE GENOMIC DNA]</scope>
    <source>
        <strain evidence="12">ATCC 6205 / CBS 148.51 / DSM 1962 / NBRC 6347 / NRRL 1970</strain>
    </source>
</reference>
<name>Q2H9K0_CHAGB</name>
<dbReference type="VEuPathDB" id="FungiDB:CHGG_03104"/>
<dbReference type="GO" id="GO:0005576">
    <property type="term" value="C:extracellular region"/>
    <property type="evidence" value="ECO:0007669"/>
    <property type="project" value="UniProtKB-SubCell"/>
</dbReference>
<dbReference type="OrthoDB" id="3065412at2759"/>
<keyword evidence="6" id="KW-0732">Signal</keyword>
<evidence type="ECO:0000256" key="6">
    <source>
        <dbReference type="ARBA" id="ARBA00022729"/>
    </source>
</evidence>
<keyword evidence="5" id="KW-0325">Glycoprotein</keyword>
<dbReference type="InParanoid" id="Q2H9K0"/>
<evidence type="ECO:0000256" key="4">
    <source>
        <dbReference type="ARBA" id="ARBA00022525"/>
    </source>
</evidence>
<evidence type="ECO:0000256" key="1">
    <source>
        <dbReference type="ARBA" id="ARBA00004589"/>
    </source>
</evidence>
<feature type="domain" description="CFEM" evidence="10">
    <location>
        <begin position="160"/>
        <end position="257"/>
    </location>
</feature>
<dbReference type="Proteomes" id="UP000001056">
    <property type="component" value="Unassembled WGS sequence"/>
</dbReference>
<dbReference type="AlphaFoldDB" id="Q2H9K0"/>
<dbReference type="eggNOG" id="ENOG502SFDE">
    <property type="taxonomic scope" value="Eukaryota"/>
</dbReference>
<evidence type="ECO:0000313" key="11">
    <source>
        <dbReference type="EMBL" id="EAQ91169.1"/>
    </source>
</evidence>
<evidence type="ECO:0000256" key="7">
    <source>
        <dbReference type="ARBA" id="ARBA00023157"/>
    </source>
</evidence>
<keyword evidence="8" id="KW-0449">Lipoprotein</keyword>
<organism evidence="11 12">
    <name type="scientific">Chaetomium globosum (strain ATCC 6205 / CBS 148.51 / DSM 1962 / NBRC 6347 / NRRL 1970)</name>
    <name type="common">Soil fungus</name>
    <dbReference type="NCBI Taxonomy" id="306901"/>
    <lineage>
        <taxon>Eukaryota</taxon>
        <taxon>Fungi</taxon>
        <taxon>Dikarya</taxon>
        <taxon>Ascomycota</taxon>
        <taxon>Pezizomycotina</taxon>
        <taxon>Sordariomycetes</taxon>
        <taxon>Sordariomycetidae</taxon>
        <taxon>Sordariales</taxon>
        <taxon>Chaetomiaceae</taxon>
        <taxon>Chaetomium</taxon>
    </lineage>
</organism>